<evidence type="ECO:0000313" key="3">
    <source>
        <dbReference type="EMBL" id="SNS18346.1"/>
    </source>
</evidence>
<reference evidence="4" key="1">
    <citation type="submission" date="2017-06" db="EMBL/GenBank/DDBJ databases">
        <authorList>
            <person name="Varghese N."/>
            <person name="Submissions S."/>
        </authorList>
    </citation>
    <scope>NUCLEOTIDE SEQUENCE [LARGE SCALE GENOMIC DNA]</scope>
    <source>
        <strain evidence="4">DSM 44485</strain>
    </source>
</reference>
<dbReference type="InterPro" id="IPR043129">
    <property type="entry name" value="ATPase_NBD"/>
</dbReference>
<proteinExistence type="predicted"/>
<gene>
    <name evidence="3" type="ORF">SAMN06265355_112155</name>
</gene>
<evidence type="ECO:0000313" key="4">
    <source>
        <dbReference type="Proteomes" id="UP000198420"/>
    </source>
</evidence>
<evidence type="ECO:0000256" key="1">
    <source>
        <dbReference type="SAM" id="MobiDB-lite"/>
    </source>
</evidence>
<feature type="domain" description="Gcp-like" evidence="2">
    <location>
        <begin position="48"/>
        <end position="160"/>
    </location>
</feature>
<dbReference type="GO" id="GO:0005829">
    <property type="term" value="C:cytosol"/>
    <property type="evidence" value="ECO:0007669"/>
    <property type="project" value="TreeGrafter"/>
</dbReference>
<dbReference type="CDD" id="cd24032">
    <property type="entry name" value="ASKHA_NBD_TsaB"/>
    <property type="match status" value="1"/>
</dbReference>
<accession>A0A239CDM2</accession>
<dbReference type="GO" id="GO:0002949">
    <property type="term" value="P:tRNA threonylcarbamoyladenosine modification"/>
    <property type="evidence" value="ECO:0007669"/>
    <property type="project" value="InterPro"/>
</dbReference>
<feature type="compositionally biased region" description="Basic and acidic residues" evidence="1">
    <location>
        <begin position="219"/>
        <end position="230"/>
    </location>
</feature>
<keyword evidence="4" id="KW-1185">Reference proteome</keyword>
<dbReference type="AlphaFoldDB" id="A0A239CDM2"/>
<dbReference type="Pfam" id="PF00814">
    <property type="entry name" value="TsaD"/>
    <property type="match status" value="1"/>
</dbReference>
<organism evidence="3 4">
    <name type="scientific">Actinomadura mexicana</name>
    <dbReference type="NCBI Taxonomy" id="134959"/>
    <lineage>
        <taxon>Bacteria</taxon>
        <taxon>Bacillati</taxon>
        <taxon>Actinomycetota</taxon>
        <taxon>Actinomycetes</taxon>
        <taxon>Streptosporangiales</taxon>
        <taxon>Thermomonosporaceae</taxon>
        <taxon>Actinomadura</taxon>
    </lineage>
</organism>
<dbReference type="SUPFAM" id="SSF53067">
    <property type="entry name" value="Actin-like ATPase domain"/>
    <property type="match status" value="2"/>
</dbReference>
<evidence type="ECO:0000259" key="2">
    <source>
        <dbReference type="Pfam" id="PF00814"/>
    </source>
</evidence>
<sequence>MPCRRPVGLQPVLVLAFDTATAAITVALYEWIPGEGAAPRGLAEAVDRRRHTELLTPSIAQVMAEAGAAPADLSAIAVGVGPGPYTGLRVGLVTARAMGEALSVPVHGVCTLDIMAWATKRDGPFAVATDARRKEVYWARYDSARFRATEPAVGPAADVLEGAPGGLPVVGEGATLYPEVLGESGHEPLLPTAGALAELVVARLSGLKGPELLPPEPLYLRRPDAREPGPRKKVTPA</sequence>
<dbReference type="EMBL" id="FZNP01000012">
    <property type="protein sequence ID" value="SNS18346.1"/>
    <property type="molecule type" value="Genomic_DNA"/>
</dbReference>
<name>A0A239CDM2_9ACTN</name>
<dbReference type="InterPro" id="IPR022496">
    <property type="entry name" value="T6A_TsaB"/>
</dbReference>
<dbReference type="PANTHER" id="PTHR11735">
    <property type="entry name" value="TRNA N6-ADENOSINE THREONYLCARBAMOYLTRANSFERASE"/>
    <property type="match status" value="1"/>
</dbReference>
<protein>
    <submittedName>
        <fullName evidence="3">tRNA threonylcarbamoyladenosine biosynthesis protein TsaB</fullName>
    </submittedName>
</protein>
<dbReference type="InterPro" id="IPR000905">
    <property type="entry name" value="Gcp-like_dom"/>
</dbReference>
<dbReference type="Gene3D" id="3.30.420.40">
    <property type="match status" value="2"/>
</dbReference>
<dbReference type="NCBIfam" id="TIGR03725">
    <property type="entry name" value="T6A_YeaZ"/>
    <property type="match status" value="1"/>
</dbReference>
<dbReference type="PANTHER" id="PTHR11735:SF11">
    <property type="entry name" value="TRNA THREONYLCARBAMOYLADENOSINE BIOSYNTHESIS PROTEIN TSAB"/>
    <property type="match status" value="1"/>
</dbReference>
<dbReference type="Proteomes" id="UP000198420">
    <property type="component" value="Unassembled WGS sequence"/>
</dbReference>
<feature type="region of interest" description="Disordered" evidence="1">
    <location>
        <begin position="213"/>
        <end position="237"/>
    </location>
</feature>